<dbReference type="RefSeq" id="WP_046858289.1">
    <property type="nucleotide sequence ID" value="NZ_CP011412.1"/>
</dbReference>
<sequence>MFAQRTINLNSSFIRDILAVTQQPDIISFAGGLPDPDLFPVSELELASEHMQQQLGNRLYQYGETAGLLPLRRHIAEQLSASGTHADQVVVTTGSQQALDLVVRCLVDPGDKVLVEAPTYLGALQVLRANQATLLSIPSDEEGPDLDALEAVVSREPIRCFYTVTDFQNPTGASYSLERRKGLVDLAERYNFWILEDAPYSALRYSGEPLPTLQALGPERVIHFGSFSKTIAPALRLGWISAPREVIKVVEKLKQAADLHSSGYDQQLVLSFLQSGALEPHLNRIRRAYSERLDAMSAALTRHLADNIRFTKPQGGMFIWATLSSNESTLELFRAAIAEGVAFVPGEAFYINGESDNSMRLNFSNSSIEMIEEGVGRLTRLITEGGRWDTGSTALAY</sequence>
<comment type="cofactor">
    <cofactor evidence="1">
        <name>pyridoxal 5'-phosphate</name>
        <dbReference type="ChEBI" id="CHEBI:597326"/>
    </cofactor>
</comment>
<evidence type="ECO:0000313" key="9">
    <source>
        <dbReference type="Proteomes" id="UP000034410"/>
    </source>
</evidence>
<comment type="similarity">
    <text evidence="2">Belongs to the class-I pyridoxal-phosphate-dependent aminotransferase family.</text>
</comment>
<dbReference type="AlphaFoldDB" id="A0A0F7JX43"/>
<dbReference type="InterPro" id="IPR004839">
    <property type="entry name" value="Aminotransferase_I/II_large"/>
</dbReference>
<accession>A0A0F7JX43</accession>
<dbReference type="InterPro" id="IPR050859">
    <property type="entry name" value="Class-I_PLP-dep_aminotransf"/>
</dbReference>
<organism evidence="8 9">
    <name type="scientific">Sedimenticola thiotaurini</name>
    <dbReference type="NCBI Taxonomy" id="1543721"/>
    <lineage>
        <taxon>Bacteria</taxon>
        <taxon>Pseudomonadati</taxon>
        <taxon>Pseudomonadota</taxon>
        <taxon>Gammaproteobacteria</taxon>
        <taxon>Chromatiales</taxon>
        <taxon>Sedimenticolaceae</taxon>
        <taxon>Sedimenticola</taxon>
    </lineage>
</organism>
<reference evidence="8 9" key="1">
    <citation type="journal article" date="2015" name="Genome Announc.">
        <title>Complete Genome Sequence of Sedimenticola thiotaurini Strain SIP-G1, a Polyphosphate- and Polyhydroxyalkanoate-Accumulating Sulfur-Oxidizing Gammaproteobacterium Isolated from Salt Marsh Sediments.</title>
        <authorList>
            <person name="Flood B.E."/>
            <person name="Jones D.S."/>
            <person name="Bailey J.V."/>
        </authorList>
    </citation>
    <scope>NUCLEOTIDE SEQUENCE [LARGE SCALE GENOMIC DNA]</scope>
    <source>
        <strain evidence="8 9">SIP-G1</strain>
    </source>
</reference>
<dbReference type="InterPro" id="IPR015421">
    <property type="entry name" value="PyrdxlP-dep_Trfase_major"/>
</dbReference>
<dbReference type="PANTHER" id="PTHR42790">
    <property type="entry name" value="AMINOTRANSFERASE"/>
    <property type="match status" value="1"/>
</dbReference>
<dbReference type="InterPro" id="IPR015422">
    <property type="entry name" value="PyrdxlP-dep_Trfase_small"/>
</dbReference>
<proteinExistence type="inferred from homology"/>
<dbReference type="EMBL" id="CP011412">
    <property type="protein sequence ID" value="AKH19350.1"/>
    <property type="molecule type" value="Genomic_DNA"/>
</dbReference>
<dbReference type="Gene3D" id="3.90.1150.10">
    <property type="entry name" value="Aspartate Aminotransferase, domain 1"/>
    <property type="match status" value="1"/>
</dbReference>
<evidence type="ECO:0000256" key="6">
    <source>
        <dbReference type="ARBA" id="ARBA00022898"/>
    </source>
</evidence>
<evidence type="ECO:0000256" key="3">
    <source>
        <dbReference type="ARBA" id="ARBA00011738"/>
    </source>
</evidence>
<keyword evidence="9" id="KW-1185">Reference proteome</keyword>
<comment type="subunit">
    <text evidence="3">Homodimer.</text>
</comment>
<dbReference type="KEGG" id="seds:AAY24_02170"/>
<dbReference type="GO" id="GO:0030170">
    <property type="term" value="F:pyridoxal phosphate binding"/>
    <property type="evidence" value="ECO:0007669"/>
    <property type="project" value="InterPro"/>
</dbReference>
<dbReference type="Pfam" id="PF00155">
    <property type="entry name" value="Aminotran_1_2"/>
    <property type="match status" value="1"/>
</dbReference>
<keyword evidence="6" id="KW-0663">Pyridoxal phosphate</keyword>
<protein>
    <recommendedName>
        <fullName evidence="7">Aminotransferase class I/classII large domain-containing protein</fullName>
    </recommendedName>
</protein>
<evidence type="ECO:0000256" key="5">
    <source>
        <dbReference type="ARBA" id="ARBA00022679"/>
    </source>
</evidence>
<dbReference type="GO" id="GO:1901605">
    <property type="term" value="P:alpha-amino acid metabolic process"/>
    <property type="evidence" value="ECO:0007669"/>
    <property type="project" value="TreeGrafter"/>
</dbReference>
<feature type="domain" description="Aminotransferase class I/classII large" evidence="7">
    <location>
        <begin position="51"/>
        <end position="378"/>
    </location>
</feature>
<evidence type="ECO:0000256" key="2">
    <source>
        <dbReference type="ARBA" id="ARBA00007441"/>
    </source>
</evidence>
<dbReference type="Gene3D" id="3.40.640.10">
    <property type="entry name" value="Type I PLP-dependent aspartate aminotransferase-like (Major domain)"/>
    <property type="match status" value="1"/>
</dbReference>
<keyword evidence="4" id="KW-0032">Aminotransferase</keyword>
<dbReference type="SUPFAM" id="SSF53383">
    <property type="entry name" value="PLP-dependent transferases"/>
    <property type="match status" value="1"/>
</dbReference>
<dbReference type="OrthoDB" id="9804020at2"/>
<evidence type="ECO:0000256" key="4">
    <source>
        <dbReference type="ARBA" id="ARBA00022576"/>
    </source>
</evidence>
<dbReference type="Proteomes" id="UP000034410">
    <property type="component" value="Chromosome"/>
</dbReference>
<evidence type="ECO:0000259" key="7">
    <source>
        <dbReference type="Pfam" id="PF00155"/>
    </source>
</evidence>
<dbReference type="InterPro" id="IPR015424">
    <property type="entry name" value="PyrdxlP-dep_Trfase"/>
</dbReference>
<dbReference type="PATRIC" id="fig|1543721.4.peg.459"/>
<evidence type="ECO:0000256" key="1">
    <source>
        <dbReference type="ARBA" id="ARBA00001933"/>
    </source>
</evidence>
<evidence type="ECO:0000313" key="8">
    <source>
        <dbReference type="EMBL" id="AKH19350.1"/>
    </source>
</evidence>
<dbReference type="FunFam" id="3.40.640.10:FF:000053">
    <property type="entry name" value="Aminotransferase, class I"/>
    <property type="match status" value="1"/>
</dbReference>
<keyword evidence="5" id="KW-0808">Transferase</keyword>
<gene>
    <name evidence="8" type="ORF">AAY24_02170</name>
</gene>
<dbReference type="GO" id="GO:0008483">
    <property type="term" value="F:transaminase activity"/>
    <property type="evidence" value="ECO:0007669"/>
    <property type="project" value="UniProtKB-KW"/>
</dbReference>
<name>A0A0F7JX43_9GAMM</name>
<dbReference type="PANTHER" id="PTHR42790:SF19">
    <property type="entry name" value="KYNURENINE_ALPHA-AMINOADIPATE AMINOTRANSFERASE, MITOCHONDRIAL"/>
    <property type="match status" value="1"/>
</dbReference>
<dbReference type="CDD" id="cd00609">
    <property type="entry name" value="AAT_like"/>
    <property type="match status" value="1"/>
</dbReference>